<dbReference type="InterPro" id="IPR011006">
    <property type="entry name" value="CheY-like_superfamily"/>
</dbReference>
<dbReference type="SMART" id="SM00387">
    <property type="entry name" value="HATPase_c"/>
    <property type="match status" value="1"/>
</dbReference>
<feature type="modified residue" description="4-aspartylphosphate" evidence="7">
    <location>
        <position position="56"/>
    </location>
</feature>
<accession>A0A6M0K018</accession>
<dbReference type="InterPro" id="IPR036097">
    <property type="entry name" value="HisK_dim/P_sf"/>
</dbReference>
<dbReference type="InterPro" id="IPR036890">
    <property type="entry name" value="HATPase_C_sf"/>
</dbReference>
<dbReference type="Gene3D" id="1.10.287.130">
    <property type="match status" value="1"/>
</dbReference>
<dbReference type="InterPro" id="IPR003594">
    <property type="entry name" value="HATPase_dom"/>
</dbReference>
<dbReference type="PROSITE" id="PS50110">
    <property type="entry name" value="RESPONSE_REGULATORY"/>
    <property type="match status" value="1"/>
</dbReference>
<dbReference type="FunFam" id="3.30.565.10:FF:000010">
    <property type="entry name" value="Sensor histidine kinase RcsC"/>
    <property type="match status" value="1"/>
</dbReference>
<keyword evidence="6" id="KW-0902">Two-component regulatory system</keyword>
<keyword evidence="3 7" id="KW-0597">Phosphoprotein</keyword>
<keyword evidence="11" id="KW-1185">Reference proteome</keyword>
<dbReference type="InterPro" id="IPR001789">
    <property type="entry name" value="Sig_transdc_resp-reg_receiver"/>
</dbReference>
<evidence type="ECO:0000259" key="9">
    <source>
        <dbReference type="PROSITE" id="PS50110"/>
    </source>
</evidence>
<name>A0A6M0K018_9GAMM</name>
<dbReference type="SMART" id="SM00448">
    <property type="entry name" value="REC"/>
    <property type="match status" value="1"/>
</dbReference>
<dbReference type="SUPFAM" id="SSF47384">
    <property type="entry name" value="Homodimeric domain of signal transducing histidine kinase"/>
    <property type="match status" value="1"/>
</dbReference>
<organism evidence="10 11">
    <name type="scientific">Thiorhodococcus minor</name>
    <dbReference type="NCBI Taxonomy" id="57489"/>
    <lineage>
        <taxon>Bacteria</taxon>
        <taxon>Pseudomonadati</taxon>
        <taxon>Pseudomonadota</taxon>
        <taxon>Gammaproteobacteria</taxon>
        <taxon>Chromatiales</taxon>
        <taxon>Chromatiaceae</taxon>
        <taxon>Thiorhodococcus</taxon>
    </lineage>
</organism>
<evidence type="ECO:0000256" key="5">
    <source>
        <dbReference type="ARBA" id="ARBA00022777"/>
    </source>
</evidence>
<dbReference type="SMART" id="SM00388">
    <property type="entry name" value="HisKA"/>
    <property type="match status" value="1"/>
</dbReference>
<dbReference type="PRINTS" id="PR00344">
    <property type="entry name" value="BCTRLSENSOR"/>
</dbReference>
<keyword evidence="4" id="KW-0808">Transferase</keyword>
<dbReference type="InterPro" id="IPR003661">
    <property type="entry name" value="HisK_dim/P_dom"/>
</dbReference>
<dbReference type="PANTHER" id="PTHR43047:SF72">
    <property type="entry name" value="OSMOSENSING HISTIDINE PROTEIN KINASE SLN1"/>
    <property type="match status" value="1"/>
</dbReference>
<dbReference type="Proteomes" id="UP000483379">
    <property type="component" value="Unassembled WGS sequence"/>
</dbReference>
<proteinExistence type="predicted"/>
<evidence type="ECO:0000256" key="4">
    <source>
        <dbReference type="ARBA" id="ARBA00022679"/>
    </source>
</evidence>
<dbReference type="SUPFAM" id="SSF55874">
    <property type="entry name" value="ATPase domain of HSP90 chaperone/DNA topoisomerase II/histidine kinase"/>
    <property type="match status" value="1"/>
</dbReference>
<evidence type="ECO:0000259" key="8">
    <source>
        <dbReference type="PROSITE" id="PS50109"/>
    </source>
</evidence>
<sequence length="400" mass="44080">MPNDRAVVLIVDDQPLNLQQLAEVLDPDYRVKVATNGQQALELAGRVPYPEVILLDVMMPEMDGYAVCKALKAAPLTADTPVIFITAKTDAASESAALEAGAVDFIHKPINPEVVRARVRVQHELAQYRHHLEELVHARTQELAQASDAAESANRAKTAFLHNASHEMRTPLHHIMGMTHVLHTALPEASDQTRLETISQAAQILLRLVTNLLEYTRLEAGELVLQNQTFDVRTLLAEVVMERQESAAEKGLRLLISVDSSIPSTLIGDSGQLHQVLLHLLDNALKFSDQGVVQTRAYTGERSGQRLKLHFEVNDQGSGIEPAIAQRLFQPFEPGDESITRQRPGLGLGLALCQRLVDLMSGEINVESRSARGTSVAFWVPVKIAAEPPEERREEPSEES</sequence>
<gene>
    <name evidence="10" type="ORF">G3446_12400</name>
</gene>
<dbReference type="Pfam" id="PF00512">
    <property type="entry name" value="HisKA"/>
    <property type="match status" value="1"/>
</dbReference>
<protein>
    <recommendedName>
        <fullName evidence="2">histidine kinase</fullName>
        <ecNumber evidence="2">2.7.13.3</ecNumber>
    </recommendedName>
</protein>
<dbReference type="PROSITE" id="PS50109">
    <property type="entry name" value="HIS_KIN"/>
    <property type="match status" value="1"/>
</dbReference>
<evidence type="ECO:0000256" key="2">
    <source>
        <dbReference type="ARBA" id="ARBA00012438"/>
    </source>
</evidence>
<evidence type="ECO:0000313" key="10">
    <source>
        <dbReference type="EMBL" id="NEV62681.1"/>
    </source>
</evidence>
<dbReference type="EMBL" id="JAAIJQ010000032">
    <property type="protein sequence ID" value="NEV62681.1"/>
    <property type="molecule type" value="Genomic_DNA"/>
</dbReference>
<dbReference type="GO" id="GO:0000155">
    <property type="term" value="F:phosphorelay sensor kinase activity"/>
    <property type="evidence" value="ECO:0007669"/>
    <property type="project" value="InterPro"/>
</dbReference>
<evidence type="ECO:0000313" key="11">
    <source>
        <dbReference type="Proteomes" id="UP000483379"/>
    </source>
</evidence>
<dbReference type="InterPro" id="IPR004358">
    <property type="entry name" value="Sig_transdc_His_kin-like_C"/>
</dbReference>
<dbReference type="Gene3D" id="3.40.50.2300">
    <property type="match status" value="1"/>
</dbReference>
<dbReference type="CDD" id="cd00082">
    <property type="entry name" value="HisKA"/>
    <property type="match status" value="1"/>
</dbReference>
<evidence type="ECO:0000256" key="7">
    <source>
        <dbReference type="PROSITE-ProRule" id="PRU00169"/>
    </source>
</evidence>
<reference evidence="10 11" key="1">
    <citation type="submission" date="2020-02" db="EMBL/GenBank/DDBJ databases">
        <title>Genome sequences of Thiorhodococcus mannitoliphagus and Thiorhodococcus minor, purple sulfur photosynthetic bacteria in the gammaproteobacterial family, Chromatiaceae.</title>
        <authorList>
            <person name="Aviles F.A."/>
            <person name="Meyer T.E."/>
            <person name="Kyndt J.A."/>
        </authorList>
    </citation>
    <scope>NUCLEOTIDE SEQUENCE [LARGE SCALE GENOMIC DNA]</scope>
    <source>
        <strain evidence="10 11">DSM 11518</strain>
    </source>
</reference>
<dbReference type="EC" id="2.7.13.3" evidence="2"/>
<keyword evidence="5" id="KW-0418">Kinase</keyword>
<dbReference type="Pfam" id="PF02518">
    <property type="entry name" value="HATPase_c"/>
    <property type="match status" value="1"/>
</dbReference>
<evidence type="ECO:0000256" key="1">
    <source>
        <dbReference type="ARBA" id="ARBA00000085"/>
    </source>
</evidence>
<dbReference type="Pfam" id="PF00072">
    <property type="entry name" value="Response_reg"/>
    <property type="match status" value="1"/>
</dbReference>
<feature type="domain" description="Response regulatory" evidence="9">
    <location>
        <begin position="7"/>
        <end position="123"/>
    </location>
</feature>
<comment type="catalytic activity">
    <reaction evidence="1">
        <text>ATP + protein L-histidine = ADP + protein N-phospho-L-histidine.</text>
        <dbReference type="EC" id="2.7.13.3"/>
    </reaction>
</comment>
<evidence type="ECO:0000256" key="6">
    <source>
        <dbReference type="ARBA" id="ARBA00023012"/>
    </source>
</evidence>
<dbReference type="RefSeq" id="WP_164453149.1">
    <property type="nucleotide sequence ID" value="NZ_JAAIJQ010000032.1"/>
</dbReference>
<dbReference type="AlphaFoldDB" id="A0A6M0K018"/>
<dbReference type="SUPFAM" id="SSF52172">
    <property type="entry name" value="CheY-like"/>
    <property type="match status" value="1"/>
</dbReference>
<dbReference type="PANTHER" id="PTHR43047">
    <property type="entry name" value="TWO-COMPONENT HISTIDINE PROTEIN KINASE"/>
    <property type="match status" value="1"/>
</dbReference>
<comment type="caution">
    <text evidence="10">The sequence shown here is derived from an EMBL/GenBank/DDBJ whole genome shotgun (WGS) entry which is preliminary data.</text>
</comment>
<dbReference type="Gene3D" id="3.30.565.10">
    <property type="entry name" value="Histidine kinase-like ATPase, C-terminal domain"/>
    <property type="match status" value="1"/>
</dbReference>
<evidence type="ECO:0000256" key="3">
    <source>
        <dbReference type="ARBA" id="ARBA00022553"/>
    </source>
</evidence>
<feature type="domain" description="Histidine kinase" evidence="8">
    <location>
        <begin position="163"/>
        <end position="384"/>
    </location>
</feature>
<dbReference type="InterPro" id="IPR005467">
    <property type="entry name" value="His_kinase_dom"/>
</dbReference>